<comment type="similarity">
    <text evidence="1">Belongs to the TRAFAC class TrmE-Era-EngA-EngB-Septin-like GTPase superfamily. AIG1/Toc34/Toc159-like paraseptin GTPase family. IAN subfamily.</text>
</comment>
<sequence length="1944" mass="230390">MASDSVSDLRIVLLGKNGSENDRVRKDEGDGSSVDEDLNRSGTSVRGDNEEKKDSDHNESTETGHDGGVSDLRIVLVGKNGSENDRQQQVDIVQLMIILTEDPTPAPTHDVPEVAGSSAHGVHVSAEPAHDPPKAAVSAHDPPDAAVFAHDSPEVAASANYVPEAVAATHDPPEAVEPAQDVSDAAVSAHDPPDAAVSAHDLPEEAAPANYVPEAVAAAHGPPEAVEPAQDVSDAAVSVQDPPDAAVSAHYLPEVAASTNYVPEAVAAARNPPEAVEPAQDVSDAAVSAHGDGSSVDEDLNRSGTSVRGDNEEKKDSDHNESTETGHDGGVSDLRIVLLGKNGSENDRVRKDEGDGSSVDEDLKRSGTSVRGDNEEKKDSDHNESTETGHDGGVSDLRIVLLGKNGSENDRVRNTIQIFYSEDSYYSQQHSVRTSEEMEKRHIRVINTHLLQPNLTHQQITQRVRDCVSLSAPGPHVIVLILQYNDFSENDLQRVKTVLNLFSEQAIKHTIVLTTDEETRTSKLTSIIWNNAIHDLIKECGGGHLKFDTVHTGWCSELFRRKEEILKKEHEEFLICNMYEDKDPESVKLNLVVCGSNRELKAFISNLILNQSERRSELSSECVRRDVELHGRLISLVELPALFNTQLSEEEVMRQTHRCVSLCYPGVHVFIIIIPDAPINNEDKAEIEEIQRIFSSRINKHIMILIKQNSEHQTEKLNEETQSVIESFGGRHHFIDLNTQVSVLMEKLEQMVEKNSGVCFSTEILCEAQMEKLLKFEEMKKRIHSFETWFQSQGLFDTDLTNEEIKREISNCISMILPGPHVFIIVLSLGQRFTQEEKKSVKIIQETFGENSLKYTMVLFTRGDDLNDKTIDQCLGKPESDLNQLIKTCGNRFHVFNNKETGDQTQVTDLLQKIDNMVKTNGGSYYSCKMFREMERQIQEQQKNILMEKVEQVKREKEELMNKHEEEKKNMKMKMEEEHDKEKKRREEEFIEREVRHKRDIKEIEEKERKIQEEVKREREEWEKEKQQVRRTREEDEEKWRKKEQEMWDTHNQRLKEETERSQKEREDLQFRHNEELKRMKMTIEEEKQNRDQERKRREEEFTEREERYKTEMKKEREEWEKLKQKEKQRREEEEEKRKMIEKETWDEYYQKLKRERERRQREKEDLQIKHERERESIKMMMEEERQNYEKERKRKEDENIKRDEQYKRDIKDIEEQERKIREEMKREREVWEKQKQQERQREEEEKERHTTIELYTGTPKVQHTNNDENSPSDSGCLRILLFGRTGSGKSATGNTILGKNKFHSKHSLQLVTTVCQKGVGEADGQSVAVIDTPGLFDTTLTKEQVQEEIMKCISLSAPGPHVIIIVLSVGRFTSEEKYILNIIKMIFGSKAADFCIVLFTRRDELNGQTIKEYVEKNDELRKLTSDCGNRFLDFNNTKKQDQTQVTHLLNMMEEMNEGRYFTNEMFEEAAISTEQRREMLEEEKRKNQDQIKELEAKYDTEIKRIRKRLEDKKKRADEERLRLRNKFREREETLRKEFEGKEKSEQKKREMEDQKRSEEEKQQRAEYNQRIEEMKREIEDQRRQYGKQIKEIEEEDRKREEEYKQDEEKMKNDHEHMTELRKQQEEEIKKRDLEEQMRNKQEEKEREEWKRKIKEAENDKETKEKIKRQQREWEEQKKRQMREREEEERKRKEKHEKLREKQEELENKRKKFETSGEEEKQMMEEEREKLKREREEKDRQYEEKMNKMKGRYEQLEQERKEEWRRRKQEDEERRMEKRKRWEKMMEDLKRDQDEEIKRREREERERIDREEEECDKMKQKLEGEIKKMKKKHEDETRNQREELNDFRERKEQHIRELKERLEEIQKQLNEAKRLRQELEDKEKEAEHLNENLEDKKKEAECLKKNLENEKKEAERLKNNLEKKKKEAERFKEERDARWQCHVM</sequence>
<comment type="caution">
    <text evidence="6">The sequence shown here is derived from an EMBL/GenBank/DDBJ whole genome shotgun (WGS) entry which is preliminary data.</text>
</comment>
<dbReference type="GO" id="GO:0005525">
    <property type="term" value="F:GTP binding"/>
    <property type="evidence" value="ECO:0007669"/>
    <property type="project" value="UniProtKB-KW"/>
</dbReference>
<dbReference type="PANTHER" id="PTHR10903:SF170">
    <property type="entry name" value="GTPASE IMAP FAMILY MEMBER 7"/>
    <property type="match status" value="1"/>
</dbReference>
<feature type="region of interest" description="Disordered" evidence="4">
    <location>
        <begin position="1156"/>
        <end position="1204"/>
    </location>
</feature>
<dbReference type="Proteomes" id="UP000290572">
    <property type="component" value="Unassembled WGS sequence"/>
</dbReference>
<feature type="domain" description="AIG1-type G" evidence="5">
    <location>
        <begin position="721"/>
        <end position="935"/>
    </location>
</feature>
<dbReference type="CDD" id="cd14688">
    <property type="entry name" value="bZIP_YAP"/>
    <property type="match status" value="1"/>
</dbReference>
<evidence type="ECO:0000256" key="1">
    <source>
        <dbReference type="ARBA" id="ARBA00008535"/>
    </source>
</evidence>
<dbReference type="EMBL" id="QBIY01012707">
    <property type="protein sequence ID" value="RXN18667.1"/>
    <property type="molecule type" value="Genomic_DNA"/>
</dbReference>
<evidence type="ECO:0000256" key="3">
    <source>
        <dbReference type="ARBA" id="ARBA00023134"/>
    </source>
</evidence>
<keyword evidence="7" id="KW-1185">Reference proteome</keyword>
<evidence type="ECO:0000313" key="6">
    <source>
        <dbReference type="EMBL" id="RXN18667.1"/>
    </source>
</evidence>
<feature type="region of interest" description="Disordered" evidence="4">
    <location>
        <begin position="268"/>
        <end position="393"/>
    </location>
</feature>
<accession>A0A498MNT4</accession>
<dbReference type="InterPro" id="IPR006703">
    <property type="entry name" value="G_AIG1"/>
</dbReference>
<feature type="region of interest" description="Disordered" evidence="4">
    <location>
        <begin position="1538"/>
        <end position="1850"/>
    </location>
</feature>
<feature type="compositionally biased region" description="Basic and acidic residues" evidence="4">
    <location>
        <begin position="1783"/>
        <end position="1850"/>
    </location>
</feature>
<dbReference type="STRING" id="84645.A0A498MNT4"/>
<dbReference type="FunFam" id="3.40.50.300:FF:000366">
    <property type="entry name" value="GTPase, IMAP family member 2"/>
    <property type="match status" value="2"/>
</dbReference>
<evidence type="ECO:0000259" key="5">
    <source>
        <dbReference type="PROSITE" id="PS51720"/>
    </source>
</evidence>
<gene>
    <name evidence="6" type="ORF">ROHU_007686</name>
</gene>
<feature type="region of interest" description="Disordered" evidence="4">
    <location>
        <begin position="1226"/>
        <end position="1252"/>
    </location>
</feature>
<organism evidence="6 7">
    <name type="scientific">Labeo rohita</name>
    <name type="common">Indian major carp</name>
    <name type="synonym">Cyprinus rohita</name>
    <dbReference type="NCBI Taxonomy" id="84645"/>
    <lineage>
        <taxon>Eukaryota</taxon>
        <taxon>Metazoa</taxon>
        <taxon>Chordata</taxon>
        <taxon>Craniata</taxon>
        <taxon>Vertebrata</taxon>
        <taxon>Euteleostomi</taxon>
        <taxon>Actinopterygii</taxon>
        <taxon>Neopterygii</taxon>
        <taxon>Teleostei</taxon>
        <taxon>Ostariophysi</taxon>
        <taxon>Cypriniformes</taxon>
        <taxon>Cyprinidae</taxon>
        <taxon>Labeoninae</taxon>
        <taxon>Labeonini</taxon>
        <taxon>Labeo</taxon>
    </lineage>
</organism>
<evidence type="ECO:0000256" key="2">
    <source>
        <dbReference type="ARBA" id="ARBA00022741"/>
    </source>
</evidence>
<feature type="domain" description="AIG1-type G" evidence="5">
    <location>
        <begin position="1275"/>
        <end position="1471"/>
    </location>
</feature>
<feature type="region of interest" description="Disordered" evidence="4">
    <location>
        <begin position="14"/>
        <end position="70"/>
    </location>
</feature>
<protein>
    <submittedName>
        <fullName evidence="6">GTPase IMAP family member 8-like protein</fullName>
    </submittedName>
</protein>
<dbReference type="CDD" id="cd01852">
    <property type="entry name" value="AIG1"/>
    <property type="match status" value="1"/>
</dbReference>
<evidence type="ECO:0000256" key="4">
    <source>
        <dbReference type="SAM" id="MobiDB-lite"/>
    </source>
</evidence>
<feature type="compositionally biased region" description="Basic and acidic residues" evidence="4">
    <location>
        <begin position="1538"/>
        <end position="1776"/>
    </location>
</feature>
<feature type="compositionally biased region" description="Basic and acidic residues" evidence="4">
    <location>
        <begin position="309"/>
        <end position="327"/>
    </location>
</feature>
<evidence type="ECO:0000313" key="7">
    <source>
        <dbReference type="Proteomes" id="UP000290572"/>
    </source>
</evidence>
<proteinExistence type="inferred from homology"/>
<feature type="compositionally biased region" description="Basic and acidic residues" evidence="4">
    <location>
        <begin position="19"/>
        <end position="29"/>
    </location>
</feature>
<feature type="region of interest" description="Disordered" evidence="4">
    <location>
        <begin position="1007"/>
        <end position="1138"/>
    </location>
</feature>
<keyword evidence="2" id="KW-0547">Nucleotide-binding</keyword>
<name>A0A498MNT4_LABRO</name>
<dbReference type="InterPro" id="IPR045058">
    <property type="entry name" value="GIMA/IAN/Toc"/>
</dbReference>
<feature type="compositionally biased region" description="Basic and acidic residues" evidence="4">
    <location>
        <begin position="372"/>
        <end position="390"/>
    </location>
</feature>
<dbReference type="Gene3D" id="3.40.50.300">
    <property type="entry name" value="P-loop containing nucleotide triphosphate hydrolases"/>
    <property type="match status" value="4"/>
</dbReference>
<dbReference type="Pfam" id="PF04548">
    <property type="entry name" value="AIG1"/>
    <property type="match status" value="4"/>
</dbReference>
<dbReference type="InterPro" id="IPR027417">
    <property type="entry name" value="P-loop_NTPase"/>
</dbReference>
<reference evidence="6 7" key="1">
    <citation type="submission" date="2018-03" db="EMBL/GenBank/DDBJ databases">
        <title>Draft genome sequence of Rohu Carp (Labeo rohita).</title>
        <authorList>
            <person name="Das P."/>
            <person name="Kushwaha B."/>
            <person name="Joshi C.G."/>
            <person name="Kumar D."/>
            <person name="Nagpure N.S."/>
            <person name="Sahoo L."/>
            <person name="Das S.P."/>
            <person name="Bit A."/>
            <person name="Patnaik S."/>
            <person name="Meher P.K."/>
            <person name="Jayasankar P."/>
            <person name="Koringa P.G."/>
            <person name="Patel N.V."/>
            <person name="Hinsu A.T."/>
            <person name="Kumar R."/>
            <person name="Pandey M."/>
            <person name="Agarwal S."/>
            <person name="Srivastava S."/>
            <person name="Singh M."/>
            <person name="Iquebal M.A."/>
            <person name="Jaiswal S."/>
            <person name="Angadi U.B."/>
            <person name="Kumar N."/>
            <person name="Raza M."/>
            <person name="Shah T.M."/>
            <person name="Rai A."/>
            <person name="Jena J.K."/>
        </authorList>
    </citation>
    <scope>NUCLEOTIDE SEQUENCE [LARGE SCALE GENOMIC DNA]</scope>
    <source>
        <strain evidence="6">DASCIFA01</strain>
        <tissue evidence="6">Testis</tissue>
    </source>
</reference>
<feature type="compositionally biased region" description="Basic and acidic residues" evidence="4">
    <location>
        <begin position="344"/>
        <end position="354"/>
    </location>
</feature>
<feature type="compositionally biased region" description="Basic and acidic residues" evidence="4">
    <location>
        <begin position="47"/>
        <end position="65"/>
    </location>
</feature>
<dbReference type="PROSITE" id="PS51720">
    <property type="entry name" value="G_AIG1"/>
    <property type="match status" value="2"/>
</dbReference>
<keyword evidence="3" id="KW-0342">GTP-binding</keyword>
<dbReference type="SUPFAM" id="SSF52540">
    <property type="entry name" value="P-loop containing nucleoside triphosphate hydrolases"/>
    <property type="match status" value="3"/>
</dbReference>
<dbReference type="PANTHER" id="PTHR10903">
    <property type="entry name" value="GTPASE, IMAP FAMILY MEMBER-RELATED"/>
    <property type="match status" value="1"/>
</dbReference>